<organism evidence="1 2">
    <name type="scientific">Bizionia algoritergicola</name>
    <dbReference type="NCBI Taxonomy" id="291187"/>
    <lineage>
        <taxon>Bacteria</taxon>
        <taxon>Pseudomonadati</taxon>
        <taxon>Bacteroidota</taxon>
        <taxon>Flavobacteriia</taxon>
        <taxon>Flavobacteriales</taxon>
        <taxon>Flavobacteriaceae</taxon>
        <taxon>Bizionia</taxon>
    </lineage>
</organism>
<evidence type="ECO:0008006" key="3">
    <source>
        <dbReference type="Google" id="ProtNLM"/>
    </source>
</evidence>
<dbReference type="RefSeq" id="WP_066252608.1">
    <property type="nucleotide sequence ID" value="NZ_VSKL01000007.1"/>
</dbReference>
<evidence type="ECO:0000313" key="1">
    <source>
        <dbReference type="EMBL" id="TYB70848.1"/>
    </source>
</evidence>
<dbReference type="OrthoDB" id="1377326at2"/>
<evidence type="ECO:0000313" key="2">
    <source>
        <dbReference type="Proteomes" id="UP000324358"/>
    </source>
</evidence>
<dbReference type="AlphaFoldDB" id="A0A5D0QR51"/>
<dbReference type="Proteomes" id="UP000324358">
    <property type="component" value="Unassembled WGS sequence"/>
</dbReference>
<dbReference type="PROSITE" id="PS51257">
    <property type="entry name" value="PROKAR_LIPOPROTEIN"/>
    <property type="match status" value="1"/>
</dbReference>
<name>A0A5D0QR51_9FLAO</name>
<gene>
    <name evidence="1" type="ORF">ES675_15175</name>
</gene>
<proteinExistence type="predicted"/>
<sequence length="188" mass="22216">MTRRFIFFLTLSIILSCKQNKNNTDTIKSRIHSTKIDTLKSNNHNTAKIILETKKAEISLDTLIPIEILKKQSTNVYKKYGLEFTGNCYDCDLAEFRIENGKVFIYNVCDINEYLIFDILELKNQEKSIEIKTKKFTLLFSRVEKEPIFKLDIINYDFNKRSLRISEFYTFKENLMKFETHDCGDFDG</sequence>
<accession>A0A5D0QR51</accession>
<comment type="caution">
    <text evidence="1">The sequence shown here is derived from an EMBL/GenBank/DDBJ whole genome shotgun (WGS) entry which is preliminary data.</text>
</comment>
<protein>
    <recommendedName>
        <fullName evidence="3">Lipoprotein</fullName>
    </recommendedName>
</protein>
<reference evidence="1 2" key="1">
    <citation type="submission" date="2019-08" db="EMBL/GenBank/DDBJ databases">
        <title>Genomes of Antarctic Bizionia species.</title>
        <authorList>
            <person name="Bowman J.P."/>
        </authorList>
    </citation>
    <scope>NUCLEOTIDE SEQUENCE [LARGE SCALE GENOMIC DNA]</scope>
    <source>
        <strain evidence="1 2">APA-1</strain>
    </source>
</reference>
<keyword evidence="2" id="KW-1185">Reference proteome</keyword>
<dbReference type="EMBL" id="VSKL01000007">
    <property type="protein sequence ID" value="TYB70848.1"/>
    <property type="molecule type" value="Genomic_DNA"/>
</dbReference>